<keyword evidence="2" id="KW-0378">Hydrolase</keyword>
<dbReference type="AlphaFoldDB" id="L2F5Z8"/>
<dbReference type="InterPro" id="IPR050565">
    <property type="entry name" value="LYPA1-2/EST-like"/>
</dbReference>
<dbReference type="Gene3D" id="3.40.50.1820">
    <property type="entry name" value="alpha/beta hydrolase"/>
    <property type="match status" value="1"/>
</dbReference>
<dbReference type="RefSeq" id="WP_009502015.1">
    <property type="nucleotide sequence ID" value="NZ_ANIN01000002.1"/>
</dbReference>
<evidence type="ECO:0000259" key="3">
    <source>
        <dbReference type="Pfam" id="PF02230"/>
    </source>
</evidence>
<dbReference type="Pfam" id="PF02230">
    <property type="entry name" value="Abhydrolase_2"/>
    <property type="match status" value="1"/>
</dbReference>
<dbReference type="Proteomes" id="UP000023795">
    <property type="component" value="Unassembled WGS sequence"/>
</dbReference>
<dbReference type="EMBL" id="ANIN01000002">
    <property type="protein sequence ID" value="ELA08457.1"/>
    <property type="molecule type" value="Genomic_DNA"/>
</dbReference>
<dbReference type="STRING" id="1230338.MOMA_07846"/>
<reference evidence="4 5" key="1">
    <citation type="journal article" date="2013" name="Genome Announc.">
        <title>Genome Sequence of Moraxella macacae 0408225, a Novel Bacterial Species Isolated from a Cynomolgus Macaque with Epistaxis.</title>
        <authorList>
            <person name="Ladner J.T."/>
            <person name="Whitehouse C.A."/>
            <person name="Koroleva G.I."/>
            <person name="Palacios G.F."/>
        </authorList>
    </citation>
    <scope>NUCLEOTIDE SEQUENCE [LARGE SCALE GENOMIC DNA]</scope>
    <source>
        <strain evidence="4 5">0408225</strain>
    </source>
</reference>
<dbReference type="SUPFAM" id="SSF53474">
    <property type="entry name" value="alpha/beta-Hydrolases"/>
    <property type="match status" value="1"/>
</dbReference>
<dbReference type="PANTHER" id="PTHR10655">
    <property type="entry name" value="LYSOPHOSPHOLIPASE-RELATED"/>
    <property type="match status" value="1"/>
</dbReference>
<name>L2F5Z8_9GAMM</name>
<dbReference type="PATRIC" id="fig|1230338.3.peg.1678"/>
<comment type="caution">
    <text evidence="4">The sequence shown here is derived from an EMBL/GenBank/DDBJ whole genome shotgun (WGS) entry which is preliminary data.</text>
</comment>
<gene>
    <name evidence="4" type="ORF">MOMA_07846</name>
</gene>
<organism evidence="4 5">
    <name type="scientific">Moraxella macacae 0408225</name>
    <dbReference type="NCBI Taxonomy" id="1230338"/>
    <lineage>
        <taxon>Bacteria</taxon>
        <taxon>Pseudomonadati</taxon>
        <taxon>Pseudomonadota</taxon>
        <taxon>Gammaproteobacteria</taxon>
        <taxon>Moraxellales</taxon>
        <taxon>Moraxellaceae</taxon>
        <taxon>Moraxella</taxon>
    </lineage>
</organism>
<sequence length="222" mass="24430">MNLLDCVEVVHNPNALPITHSVIWLHGLGANGHDFEPIVPELDLDTSCGVRFIFPHAPSIPVTINGGYVMPAWYDILEASLDRKIDVGQIEQSSNAIKALILREMERGIPSERIVLAGFSQGGAVAYQTALTFDKPLAGLLALSTYLATKDTLSEKAMNPSLPILIQHGTQDPIVAEVLGQQAVFWLKQHGFKPVYQTYPMAHQVCLPQIKAIGQWLNQRFV</sequence>
<dbReference type="OrthoDB" id="9801763at2"/>
<keyword evidence="5" id="KW-1185">Reference proteome</keyword>
<accession>L2F5Z8</accession>
<proteinExistence type="inferred from homology"/>
<evidence type="ECO:0000256" key="1">
    <source>
        <dbReference type="ARBA" id="ARBA00006499"/>
    </source>
</evidence>
<dbReference type="InterPro" id="IPR029058">
    <property type="entry name" value="AB_hydrolase_fold"/>
</dbReference>
<dbReference type="InterPro" id="IPR003140">
    <property type="entry name" value="PLipase/COase/thioEstase"/>
</dbReference>
<evidence type="ECO:0000313" key="4">
    <source>
        <dbReference type="EMBL" id="ELA08457.1"/>
    </source>
</evidence>
<dbReference type="GO" id="GO:0016787">
    <property type="term" value="F:hydrolase activity"/>
    <property type="evidence" value="ECO:0007669"/>
    <property type="project" value="UniProtKB-KW"/>
</dbReference>
<feature type="domain" description="Phospholipase/carboxylesterase/thioesterase" evidence="3">
    <location>
        <begin position="15"/>
        <end position="218"/>
    </location>
</feature>
<dbReference type="eggNOG" id="COG0400">
    <property type="taxonomic scope" value="Bacteria"/>
</dbReference>
<dbReference type="PANTHER" id="PTHR10655:SF17">
    <property type="entry name" value="LYSOPHOSPHOLIPASE-LIKE PROTEIN 1"/>
    <property type="match status" value="1"/>
</dbReference>
<comment type="similarity">
    <text evidence="1">Belongs to the AB hydrolase superfamily. AB hydrolase 2 family.</text>
</comment>
<evidence type="ECO:0000313" key="5">
    <source>
        <dbReference type="Proteomes" id="UP000023795"/>
    </source>
</evidence>
<protein>
    <submittedName>
        <fullName evidence="4">Carboxylesterase</fullName>
    </submittedName>
</protein>
<evidence type="ECO:0000256" key="2">
    <source>
        <dbReference type="ARBA" id="ARBA00022801"/>
    </source>
</evidence>